<feature type="domain" description="Plastocyanin-like" evidence="3">
    <location>
        <begin position="602"/>
        <end position="687"/>
    </location>
</feature>
<dbReference type="SUPFAM" id="SSF49503">
    <property type="entry name" value="Cupredoxins"/>
    <property type="match status" value="3"/>
</dbReference>
<proteinExistence type="predicted"/>
<dbReference type="GO" id="GO:0016491">
    <property type="term" value="F:oxidoreductase activity"/>
    <property type="evidence" value="ECO:0007669"/>
    <property type="project" value="InterPro"/>
</dbReference>
<dbReference type="InterPro" id="IPR011706">
    <property type="entry name" value="Cu-oxidase_C"/>
</dbReference>
<dbReference type="STRING" id="78245.Xaut_1089"/>
<dbReference type="Pfam" id="PF07731">
    <property type="entry name" value="Cu-oxidase_2"/>
    <property type="match status" value="2"/>
</dbReference>
<keyword evidence="2" id="KW-0732">Signal</keyword>
<dbReference type="InterPro" id="IPR045087">
    <property type="entry name" value="Cu-oxidase_fam"/>
</dbReference>
<reference evidence="4 5" key="1">
    <citation type="submission" date="2007-07" db="EMBL/GenBank/DDBJ databases">
        <title>Complete sequence of chromosome of Xanthobacter autotrophicus Py2.</title>
        <authorList>
            <consortium name="US DOE Joint Genome Institute"/>
            <person name="Copeland A."/>
            <person name="Lucas S."/>
            <person name="Lapidus A."/>
            <person name="Barry K."/>
            <person name="Glavina del Rio T."/>
            <person name="Hammon N."/>
            <person name="Israni S."/>
            <person name="Dalin E."/>
            <person name="Tice H."/>
            <person name="Pitluck S."/>
            <person name="Sims D."/>
            <person name="Brettin T."/>
            <person name="Bruce D."/>
            <person name="Detter J.C."/>
            <person name="Han C."/>
            <person name="Tapia R."/>
            <person name="Brainard J."/>
            <person name="Schmutz J."/>
            <person name="Larimer F."/>
            <person name="Land M."/>
            <person name="Hauser L."/>
            <person name="Kyrpides N."/>
            <person name="Kim E."/>
            <person name="Ensigns S.A."/>
            <person name="Richardson P."/>
        </authorList>
    </citation>
    <scope>NUCLEOTIDE SEQUENCE [LARGE SCALE GENOMIC DNA]</scope>
    <source>
        <strain evidence="5">ATCC BAA-1158 / Py2</strain>
    </source>
</reference>
<evidence type="ECO:0000259" key="3">
    <source>
        <dbReference type="Pfam" id="PF07731"/>
    </source>
</evidence>
<dbReference type="AlphaFoldDB" id="A7IE96"/>
<dbReference type="GO" id="GO:0005507">
    <property type="term" value="F:copper ion binding"/>
    <property type="evidence" value="ECO:0007669"/>
    <property type="project" value="InterPro"/>
</dbReference>
<dbReference type="PROSITE" id="PS00080">
    <property type="entry name" value="MULTICOPPER_OXIDASE2"/>
    <property type="match status" value="1"/>
</dbReference>
<dbReference type="eggNOG" id="COG2132">
    <property type="taxonomic scope" value="Bacteria"/>
</dbReference>
<dbReference type="HOGENOM" id="CLU_009100_3_0_5"/>
<evidence type="ECO:0000256" key="1">
    <source>
        <dbReference type="ARBA" id="ARBA00022723"/>
    </source>
</evidence>
<dbReference type="PANTHER" id="PTHR11709:SF2">
    <property type="entry name" value="MULTICOPPER OXIDASE LPR1"/>
    <property type="match status" value="1"/>
</dbReference>
<dbReference type="KEGG" id="xau:Xaut_1089"/>
<evidence type="ECO:0000256" key="2">
    <source>
        <dbReference type="SAM" id="SignalP"/>
    </source>
</evidence>
<accession>A7IE96</accession>
<keyword evidence="5" id="KW-1185">Reference proteome</keyword>
<evidence type="ECO:0000313" key="4">
    <source>
        <dbReference type="EMBL" id="ABS66339.1"/>
    </source>
</evidence>
<dbReference type="InterPro" id="IPR002355">
    <property type="entry name" value="Cu_oxidase_Cu_BS"/>
</dbReference>
<gene>
    <name evidence="4" type="ordered locus">Xaut_1089</name>
</gene>
<organism evidence="4 5">
    <name type="scientific">Xanthobacter autotrophicus (strain ATCC BAA-1158 / Py2)</name>
    <dbReference type="NCBI Taxonomy" id="78245"/>
    <lineage>
        <taxon>Bacteria</taxon>
        <taxon>Pseudomonadati</taxon>
        <taxon>Pseudomonadota</taxon>
        <taxon>Alphaproteobacteria</taxon>
        <taxon>Hyphomicrobiales</taxon>
        <taxon>Xanthobacteraceae</taxon>
        <taxon>Xanthobacter</taxon>
    </lineage>
</organism>
<feature type="chain" id="PRO_5002707823" evidence="2">
    <location>
        <begin position="26"/>
        <end position="780"/>
    </location>
</feature>
<keyword evidence="1" id="KW-0479">Metal-binding</keyword>
<dbReference type="Gene3D" id="2.60.40.420">
    <property type="entry name" value="Cupredoxins - blue copper proteins"/>
    <property type="match status" value="3"/>
</dbReference>
<dbReference type="EMBL" id="CP000781">
    <property type="protein sequence ID" value="ABS66339.1"/>
    <property type="molecule type" value="Genomic_DNA"/>
</dbReference>
<dbReference type="InterPro" id="IPR008972">
    <property type="entry name" value="Cupredoxin"/>
</dbReference>
<sequence>MRRVLRGCGMIALFSSLVFPAALYAQSDTFAALDQFDSTGGRLDLRLRAVQRRVIIDKQPIDTLVYETCKINWARRNATINSPALPSKCSTNLYGGPRLKLEQGDVLRIQLVNDLPKLHYDKSETLPAALDIDEPTNIHTHGLVVRPYAPHDRVSTDPANGAFGDYPFVTVMPKGGCGPGGGHIHHLATADTRCRVVDYEIRVPGRPGESSVEQGQHPSGIFWLHPHFHGLAKEQVSGGMTAMVNIGRLRDYACMSPRADGTCDTSVPLPPMRHMLLKDIQLVSLASGSHPAVALFDQDAGFCSKTAAQANAGSYCRGGEADAGRWYFTINGAVHPTWSIDGGRAEVWRIQNASANVTYDLRLDGAGWDGQSDAGGMPFQILSLDGVGLGLVNNGANPGQSHFSPRGLQRRAILMPGSRMEIVVAHRPRAECPADGTEPTLDNCSTAPAPTDTPIALVNHEYETGPGADVWPRLELARMTIRQSPTPAMTSLALATNQRTPAGQTVALSHAAAGQSHINSSTQSLCRSGNVRPLAPGERRRIYFGIAVDEHVDGKPDKAQDPADPNWKPESFVLGTSIIDAEGVERDPANENPLPDGPLLQTMNMSDAKADLCIPFGARERWELVNVSPEVHNFHIHQNRFTVALNPDKTPALRTQDQRDAVNLPQVVVNVGEDRQVLHDTIIVPRGAGECKTTVGPGGQFAKLDDGTMAGDNRYRLNPGAACRGNKAADDKSGSIDVRIDFNRPEQVGRYVFHCHILEHEDLGMMASIRVLSRDQIEGP</sequence>
<dbReference type="Proteomes" id="UP000002417">
    <property type="component" value="Chromosome"/>
</dbReference>
<evidence type="ECO:0000313" key="5">
    <source>
        <dbReference type="Proteomes" id="UP000002417"/>
    </source>
</evidence>
<feature type="domain" description="Plastocyanin-like" evidence="3">
    <location>
        <begin position="738"/>
        <end position="772"/>
    </location>
</feature>
<name>A7IE96_XANP2</name>
<feature type="signal peptide" evidence="2">
    <location>
        <begin position="1"/>
        <end position="25"/>
    </location>
</feature>
<dbReference type="PANTHER" id="PTHR11709">
    <property type="entry name" value="MULTI-COPPER OXIDASE"/>
    <property type="match status" value="1"/>
</dbReference>
<protein>
    <submittedName>
        <fullName evidence="4">Multicopper oxidase type 2</fullName>
    </submittedName>
</protein>